<comment type="caution">
    <text evidence="9">The sequence shown here is derived from an EMBL/GenBank/DDBJ whole genome shotgun (WGS) entry which is preliminary data.</text>
</comment>
<dbReference type="SMART" id="SM00397">
    <property type="entry name" value="t_SNARE"/>
    <property type="match status" value="1"/>
</dbReference>
<sequence>MNDLLTKSFLSYVELKKQASKDLEAELVGGGANSQELAPAGDEPNLVEFFLRADSIKSEMEEITDLLSDLEALNEETKSSHSAKVLRGLRDRIQSDTVAVLRKAKSVKASLESLEASNTANRKTYREGTPVDRTRVSVTNGLRVKFRETMNEFLFLREKILSDYKKDLRRKYFVATGEEPSEEAMEKIASGSGGVELMLAAAAQGKKKEAEEDLQSKERHQAVLDIQRSLTKLHQVFLDMAVLVETQGDRIDDIEENVAKATEFVAGGTGNLYYAKQMKKKKRATWIYCGIAAAIMVVLFVCLISLLTS</sequence>
<dbReference type="PROSITE" id="PS50192">
    <property type="entry name" value="T_SNARE"/>
    <property type="match status" value="1"/>
</dbReference>
<dbReference type="GO" id="GO:0006886">
    <property type="term" value="P:intracellular protein transport"/>
    <property type="evidence" value="ECO:0007669"/>
    <property type="project" value="TreeGrafter"/>
</dbReference>
<evidence type="ECO:0000256" key="7">
    <source>
        <dbReference type="SAM" id="Phobius"/>
    </source>
</evidence>
<dbReference type="InterPro" id="IPR010989">
    <property type="entry name" value="SNARE"/>
</dbReference>
<dbReference type="GO" id="GO:0006906">
    <property type="term" value="P:vesicle fusion"/>
    <property type="evidence" value="ECO:0007669"/>
    <property type="project" value="TreeGrafter"/>
</dbReference>
<dbReference type="GO" id="GO:0048278">
    <property type="term" value="P:vesicle docking"/>
    <property type="evidence" value="ECO:0007669"/>
    <property type="project" value="TreeGrafter"/>
</dbReference>
<evidence type="ECO:0000259" key="8">
    <source>
        <dbReference type="PROSITE" id="PS50192"/>
    </source>
</evidence>
<gene>
    <name evidence="9" type="ORF">LITE_LOCUS7489</name>
</gene>
<organism evidence="9 10">
    <name type="scientific">Linum tenue</name>
    <dbReference type="NCBI Taxonomy" id="586396"/>
    <lineage>
        <taxon>Eukaryota</taxon>
        <taxon>Viridiplantae</taxon>
        <taxon>Streptophyta</taxon>
        <taxon>Embryophyta</taxon>
        <taxon>Tracheophyta</taxon>
        <taxon>Spermatophyta</taxon>
        <taxon>Magnoliopsida</taxon>
        <taxon>eudicotyledons</taxon>
        <taxon>Gunneridae</taxon>
        <taxon>Pentapetalae</taxon>
        <taxon>rosids</taxon>
        <taxon>fabids</taxon>
        <taxon>Malpighiales</taxon>
        <taxon>Linaceae</taxon>
        <taxon>Linum</taxon>
    </lineage>
</organism>
<dbReference type="InterPro" id="IPR045242">
    <property type="entry name" value="Syntaxin"/>
</dbReference>
<dbReference type="PANTHER" id="PTHR19957">
    <property type="entry name" value="SYNTAXIN"/>
    <property type="match status" value="1"/>
</dbReference>
<keyword evidence="7" id="KW-0472">Membrane</keyword>
<evidence type="ECO:0000256" key="5">
    <source>
        <dbReference type="ARBA" id="ARBA00023054"/>
    </source>
</evidence>
<dbReference type="Gene3D" id="1.20.58.70">
    <property type="match status" value="1"/>
</dbReference>
<keyword evidence="7" id="KW-1133">Transmembrane helix</keyword>
<comment type="similarity">
    <text evidence="1">Belongs to the syntaxin family.</text>
</comment>
<keyword evidence="7" id="KW-0812">Transmembrane</keyword>
<dbReference type="CDD" id="cd00179">
    <property type="entry name" value="SynN"/>
    <property type="match status" value="1"/>
</dbReference>
<protein>
    <recommendedName>
        <fullName evidence="8">t-SNARE coiled-coil homology domain-containing protein</fullName>
    </recommendedName>
</protein>
<dbReference type="EMBL" id="CAMGYJ010000003">
    <property type="protein sequence ID" value="CAI0392309.1"/>
    <property type="molecule type" value="Genomic_DNA"/>
</dbReference>
<evidence type="ECO:0000256" key="2">
    <source>
        <dbReference type="ARBA" id="ARBA00022448"/>
    </source>
</evidence>
<dbReference type="GO" id="GO:0005484">
    <property type="term" value="F:SNAP receptor activity"/>
    <property type="evidence" value="ECO:0007669"/>
    <property type="project" value="TreeGrafter"/>
</dbReference>
<evidence type="ECO:0000256" key="3">
    <source>
        <dbReference type="ARBA" id="ARBA00022927"/>
    </source>
</evidence>
<evidence type="ECO:0000256" key="1">
    <source>
        <dbReference type="ARBA" id="ARBA00009063"/>
    </source>
</evidence>
<dbReference type="GO" id="GO:0012505">
    <property type="term" value="C:endomembrane system"/>
    <property type="evidence" value="ECO:0007669"/>
    <property type="project" value="TreeGrafter"/>
</dbReference>
<dbReference type="Gene3D" id="1.20.5.110">
    <property type="match status" value="1"/>
</dbReference>
<keyword evidence="4" id="KW-0007">Acetylation</keyword>
<dbReference type="SMART" id="SM00503">
    <property type="entry name" value="SynN"/>
    <property type="match status" value="1"/>
</dbReference>
<dbReference type="GO" id="GO:0000149">
    <property type="term" value="F:SNARE binding"/>
    <property type="evidence" value="ECO:0007669"/>
    <property type="project" value="TreeGrafter"/>
</dbReference>
<reference evidence="9" key="1">
    <citation type="submission" date="2022-08" db="EMBL/GenBank/DDBJ databases">
        <authorList>
            <person name="Gutierrez-Valencia J."/>
        </authorList>
    </citation>
    <scope>NUCLEOTIDE SEQUENCE</scope>
</reference>
<dbReference type="InterPro" id="IPR006011">
    <property type="entry name" value="Syntaxin_N"/>
</dbReference>
<evidence type="ECO:0000256" key="6">
    <source>
        <dbReference type="SAM" id="Coils"/>
    </source>
</evidence>
<dbReference type="GO" id="GO:0006887">
    <property type="term" value="P:exocytosis"/>
    <property type="evidence" value="ECO:0007669"/>
    <property type="project" value="TreeGrafter"/>
</dbReference>
<dbReference type="CDD" id="cd15848">
    <property type="entry name" value="SNARE_syntaxin1-like"/>
    <property type="match status" value="1"/>
</dbReference>
<dbReference type="AlphaFoldDB" id="A0AAV0I416"/>
<name>A0AAV0I416_9ROSI</name>
<evidence type="ECO:0000313" key="10">
    <source>
        <dbReference type="Proteomes" id="UP001154282"/>
    </source>
</evidence>
<feature type="transmembrane region" description="Helical" evidence="7">
    <location>
        <begin position="286"/>
        <end position="307"/>
    </location>
</feature>
<dbReference type="FunFam" id="1.20.5.110:FF:000008">
    <property type="entry name" value="Syntaxin 132"/>
    <property type="match status" value="1"/>
</dbReference>
<feature type="coiled-coil region" evidence="6">
    <location>
        <begin position="53"/>
        <end position="80"/>
    </location>
</feature>
<keyword evidence="3" id="KW-0653">Protein transport</keyword>
<keyword evidence="5 6" id="KW-0175">Coiled coil</keyword>
<dbReference type="InterPro" id="IPR000727">
    <property type="entry name" value="T_SNARE_dom"/>
</dbReference>
<evidence type="ECO:0000313" key="9">
    <source>
        <dbReference type="EMBL" id="CAI0392309.1"/>
    </source>
</evidence>
<feature type="domain" description="T-SNARE coiled-coil homology" evidence="8">
    <location>
        <begin position="213"/>
        <end position="275"/>
    </location>
</feature>
<keyword evidence="10" id="KW-1185">Reference proteome</keyword>
<dbReference type="Pfam" id="PF00804">
    <property type="entry name" value="Syntaxin"/>
    <property type="match status" value="1"/>
</dbReference>
<dbReference type="PANTHER" id="PTHR19957:SF123">
    <property type="entry name" value="SYNTAXIN-112"/>
    <property type="match status" value="1"/>
</dbReference>
<dbReference type="Proteomes" id="UP001154282">
    <property type="component" value="Unassembled WGS sequence"/>
</dbReference>
<dbReference type="GO" id="GO:0005886">
    <property type="term" value="C:plasma membrane"/>
    <property type="evidence" value="ECO:0007669"/>
    <property type="project" value="TreeGrafter"/>
</dbReference>
<keyword evidence="2" id="KW-0813">Transport</keyword>
<dbReference type="GO" id="GO:0031201">
    <property type="term" value="C:SNARE complex"/>
    <property type="evidence" value="ECO:0007669"/>
    <property type="project" value="TreeGrafter"/>
</dbReference>
<dbReference type="SUPFAM" id="SSF47661">
    <property type="entry name" value="t-snare proteins"/>
    <property type="match status" value="1"/>
</dbReference>
<evidence type="ECO:0000256" key="4">
    <source>
        <dbReference type="ARBA" id="ARBA00022990"/>
    </source>
</evidence>
<accession>A0AAV0I416</accession>
<proteinExistence type="inferred from homology"/>